<comment type="subunit">
    <text evidence="5">Heterooligomer composed of large and small subunits.</text>
</comment>
<dbReference type="NCBIfam" id="TIGR00237">
    <property type="entry name" value="xseA"/>
    <property type="match status" value="1"/>
</dbReference>
<dbReference type="InterPro" id="IPR020579">
    <property type="entry name" value="Exonuc_VII_lsu_C"/>
</dbReference>
<accession>D5SPQ0</accession>
<evidence type="ECO:0000256" key="6">
    <source>
        <dbReference type="RuleBase" id="RU004355"/>
    </source>
</evidence>
<evidence type="ECO:0000313" key="10">
    <source>
        <dbReference type="Proteomes" id="UP000002220"/>
    </source>
</evidence>
<comment type="function">
    <text evidence="5">Bidirectionally degrades single-stranded DNA into large acid-insoluble oligonucleotides, which are then degraded further into small acid-soluble oligonucleotides.</text>
</comment>
<keyword evidence="10" id="KW-1185">Reference proteome</keyword>
<keyword evidence="1 5" id="KW-0963">Cytoplasm</keyword>
<comment type="similarity">
    <text evidence="5 6">Belongs to the XseA family.</text>
</comment>
<dbReference type="GO" id="GO:0005737">
    <property type="term" value="C:cytoplasm"/>
    <property type="evidence" value="ECO:0007669"/>
    <property type="project" value="UniProtKB-SubCell"/>
</dbReference>
<evidence type="ECO:0000256" key="4">
    <source>
        <dbReference type="ARBA" id="ARBA00022839"/>
    </source>
</evidence>
<dbReference type="InterPro" id="IPR003753">
    <property type="entry name" value="Exonuc_VII_L"/>
</dbReference>
<dbReference type="PANTHER" id="PTHR30008:SF0">
    <property type="entry name" value="EXODEOXYRIBONUCLEASE 7 LARGE SUBUNIT"/>
    <property type="match status" value="1"/>
</dbReference>
<dbReference type="Proteomes" id="UP000002220">
    <property type="component" value="Chromosome"/>
</dbReference>
<reference evidence="9 10" key="1">
    <citation type="journal article" date="2010" name="Stand. Genomic Sci.">
        <title>Complete genome sequence of Planctomyces limnophilus type strain (Mu 290).</title>
        <authorList>
            <person name="Labutti K."/>
            <person name="Sikorski J."/>
            <person name="Schneider S."/>
            <person name="Nolan M."/>
            <person name="Lucas S."/>
            <person name="Glavina Del Rio T."/>
            <person name="Tice H."/>
            <person name="Cheng J.F."/>
            <person name="Goodwin L."/>
            <person name="Pitluck S."/>
            <person name="Liolios K."/>
            <person name="Ivanova N."/>
            <person name="Mavromatis K."/>
            <person name="Mikhailova N."/>
            <person name="Pati A."/>
            <person name="Chen A."/>
            <person name="Palaniappan K."/>
            <person name="Land M."/>
            <person name="Hauser L."/>
            <person name="Chang Y.J."/>
            <person name="Jeffries C.D."/>
            <person name="Tindall B.J."/>
            <person name="Rohde M."/>
            <person name="Goker M."/>
            <person name="Woyke T."/>
            <person name="Bristow J."/>
            <person name="Eisen J.A."/>
            <person name="Markowitz V."/>
            <person name="Hugenholtz P."/>
            <person name="Kyrpides N.C."/>
            <person name="Klenk H.P."/>
            <person name="Lapidus A."/>
        </authorList>
    </citation>
    <scope>NUCLEOTIDE SEQUENCE [LARGE SCALE GENOMIC DNA]</scope>
    <source>
        <strain evidence="10">ATCC 43296 / DSM 3776 / IFAM 1008 / 290</strain>
    </source>
</reference>
<sequence length="414" mass="45293">MPGNDLPKLTVSQLSDCLREIVEMAFPRVIVTGEISGLTRASSGHVYFTLKDEASQIKAVMWRSSAIKLKFDLRDGLAVEAIGGVEVYAPRGQYQLMVERLTPQGIGPLELAFRQLHAKLAAEGLFDVARKRPLPRFPKRIAVITSPAGAAVHDILQILLRRWPGVNVVVVPVPVQGPEAAPKIAAALGMVHRLPDVDVVICGRGGGSLEDLWAFNEELVARAIAQCRIPVISAVGHETDVTIADLVADQRALTPSEAAERVIPVKAEWVQHLDQLRDRLCSSLVALTNSRRKELEQLKKRRALAKPLEQIHRFSRELDDLETRLKQSWKRKLASLNAELESAGRALQALSPLAVLERGFSISKRVPGGDLIQSVKQVQVGDRLATLVADGQILSQVLQVDADDDQQDPASSES</sequence>
<dbReference type="EC" id="3.1.11.6" evidence="5"/>
<dbReference type="GO" id="GO:0008855">
    <property type="term" value="F:exodeoxyribonuclease VII activity"/>
    <property type="evidence" value="ECO:0007669"/>
    <property type="project" value="UniProtKB-UniRule"/>
</dbReference>
<dbReference type="Pfam" id="PF13742">
    <property type="entry name" value="tRNA_anti_2"/>
    <property type="match status" value="1"/>
</dbReference>
<dbReference type="GO" id="GO:0003676">
    <property type="term" value="F:nucleic acid binding"/>
    <property type="evidence" value="ECO:0007669"/>
    <property type="project" value="InterPro"/>
</dbReference>
<comment type="subcellular location">
    <subcellularLocation>
        <location evidence="5 6">Cytoplasm</location>
    </subcellularLocation>
</comment>
<organism evidence="9 10">
    <name type="scientific">Planctopirus limnophila (strain ATCC 43296 / DSM 3776 / IFAM 1008 / Mu 290)</name>
    <name type="common">Planctomyces limnophilus</name>
    <dbReference type="NCBI Taxonomy" id="521674"/>
    <lineage>
        <taxon>Bacteria</taxon>
        <taxon>Pseudomonadati</taxon>
        <taxon>Planctomycetota</taxon>
        <taxon>Planctomycetia</taxon>
        <taxon>Planctomycetales</taxon>
        <taxon>Planctomycetaceae</taxon>
        <taxon>Planctopirus</taxon>
    </lineage>
</organism>
<evidence type="ECO:0000256" key="3">
    <source>
        <dbReference type="ARBA" id="ARBA00022801"/>
    </source>
</evidence>
<dbReference type="GO" id="GO:0009318">
    <property type="term" value="C:exodeoxyribonuclease VII complex"/>
    <property type="evidence" value="ECO:0007669"/>
    <property type="project" value="UniProtKB-UniRule"/>
</dbReference>
<dbReference type="HOGENOM" id="CLU_023625_3_1_0"/>
<dbReference type="OrthoDB" id="9802795at2"/>
<keyword evidence="4 5" id="KW-0269">Exonuclease</keyword>
<evidence type="ECO:0000259" key="8">
    <source>
        <dbReference type="Pfam" id="PF13742"/>
    </source>
</evidence>
<gene>
    <name evidence="5" type="primary">xseA</name>
    <name evidence="9" type="ordered locus">Plim_0430</name>
</gene>
<evidence type="ECO:0000256" key="1">
    <source>
        <dbReference type="ARBA" id="ARBA00022490"/>
    </source>
</evidence>
<evidence type="ECO:0000259" key="7">
    <source>
        <dbReference type="Pfam" id="PF02601"/>
    </source>
</evidence>
<dbReference type="PANTHER" id="PTHR30008">
    <property type="entry name" value="EXODEOXYRIBONUCLEASE 7 LARGE SUBUNIT"/>
    <property type="match status" value="1"/>
</dbReference>
<evidence type="ECO:0000256" key="5">
    <source>
        <dbReference type="HAMAP-Rule" id="MF_00378"/>
    </source>
</evidence>
<evidence type="ECO:0000313" key="9">
    <source>
        <dbReference type="EMBL" id="ADG66280.1"/>
    </source>
</evidence>
<name>D5SPQ0_PLAL2</name>
<dbReference type="Pfam" id="PF02601">
    <property type="entry name" value="Exonuc_VII_L"/>
    <property type="match status" value="1"/>
</dbReference>
<protein>
    <recommendedName>
        <fullName evidence="5">Exodeoxyribonuclease 7 large subunit</fullName>
        <ecNumber evidence="5">3.1.11.6</ecNumber>
    </recommendedName>
    <alternativeName>
        <fullName evidence="5">Exodeoxyribonuclease VII large subunit</fullName>
        <shortName evidence="5">Exonuclease VII large subunit</shortName>
    </alternativeName>
</protein>
<dbReference type="KEGG" id="plm:Plim_0430"/>
<evidence type="ECO:0000256" key="2">
    <source>
        <dbReference type="ARBA" id="ARBA00022722"/>
    </source>
</evidence>
<dbReference type="AlphaFoldDB" id="D5SPQ0"/>
<dbReference type="GO" id="GO:0006308">
    <property type="term" value="P:DNA catabolic process"/>
    <property type="evidence" value="ECO:0007669"/>
    <property type="project" value="UniProtKB-UniRule"/>
</dbReference>
<keyword evidence="3 5" id="KW-0378">Hydrolase</keyword>
<dbReference type="EMBL" id="CP001744">
    <property type="protein sequence ID" value="ADG66280.1"/>
    <property type="molecule type" value="Genomic_DNA"/>
</dbReference>
<dbReference type="HAMAP" id="MF_00378">
    <property type="entry name" value="Exonuc_7_L"/>
    <property type="match status" value="1"/>
</dbReference>
<dbReference type="CDD" id="cd04489">
    <property type="entry name" value="ExoVII_LU_OBF"/>
    <property type="match status" value="1"/>
</dbReference>
<dbReference type="STRING" id="521674.Plim_0430"/>
<feature type="domain" description="OB-fold nucleic acid binding" evidence="8">
    <location>
        <begin position="9"/>
        <end position="101"/>
    </location>
</feature>
<comment type="catalytic activity">
    <reaction evidence="5 6">
        <text>Exonucleolytic cleavage in either 5'- to 3'- or 3'- to 5'-direction to yield nucleoside 5'-phosphates.</text>
        <dbReference type="EC" id="3.1.11.6"/>
    </reaction>
</comment>
<proteinExistence type="inferred from homology"/>
<keyword evidence="2 5" id="KW-0540">Nuclease</keyword>
<dbReference type="eggNOG" id="COG1570">
    <property type="taxonomic scope" value="Bacteria"/>
</dbReference>
<dbReference type="InterPro" id="IPR025824">
    <property type="entry name" value="OB-fold_nuc-bd_dom"/>
</dbReference>
<feature type="domain" description="Exonuclease VII large subunit C-terminal" evidence="7">
    <location>
        <begin position="125"/>
        <end position="334"/>
    </location>
</feature>